<dbReference type="InterPro" id="IPR023408">
    <property type="entry name" value="MscS_beta-dom_sf"/>
</dbReference>
<feature type="transmembrane region" description="Helical" evidence="7">
    <location>
        <begin position="44"/>
        <end position="65"/>
    </location>
</feature>
<name>A0ABY6CQL1_9BACT</name>
<dbReference type="InterPro" id="IPR010920">
    <property type="entry name" value="LSM_dom_sf"/>
</dbReference>
<dbReference type="InterPro" id="IPR011066">
    <property type="entry name" value="MscS_channel_C_sf"/>
</dbReference>
<dbReference type="InterPro" id="IPR006685">
    <property type="entry name" value="MscS_channel_2nd"/>
</dbReference>
<dbReference type="InterPro" id="IPR049142">
    <property type="entry name" value="MS_channel_1st"/>
</dbReference>
<evidence type="ECO:0000313" key="9">
    <source>
        <dbReference type="EMBL" id="UXP31648.1"/>
    </source>
</evidence>
<evidence type="ECO:0000259" key="8">
    <source>
        <dbReference type="PROSITE" id="PS50042"/>
    </source>
</evidence>
<dbReference type="SUPFAM" id="SSF51206">
    <property type="entry name" value="cAMP-binding domain-like"/>
    <property type="match status" value="1"/>
</dbReference>
<keyword evidence="5 7" id="KW-1133">Transmembrane helix</keyword>
<dbReference type="PANTHER" id="PTHR30566:SF5">
    <property type="entry name" value="MECHANOSENSITIVE ION CHANNEL PROTEIN 1, MITOCHONDRIAL-RELATED"/>
    <property type="match status" value="1"/>
</dbReference>
<dbReference type="SUPFAM" id="SSF82689">
    <property type="entry name" value="Mechanosensitive channel protein MscS (YggB), C-terminal domain"/>
    <property type="match status" value="1"/>
</dbReference>
<dbReference type="EMBL" id="CP106679">
    <property type="protein sequence ID" value="UXP31648.1"/>
    <property type="molecule type" value="Genomic_DNA"/>
</dbReference>
<dbReference type="SMART" id="SM00100">
    <property type="entry name" value="cNMP"/>
    <property type="match status" value="1"/>
</dbReference>
<evidence type="ECO:0000256" key="5">
    <source>
        <dbReference type="ARBA" id="ARBA00022989"/>
    </source>
</evidence>
<dbReference type="Proteomes" id="UP001065174">
    <property type="component" value="Chromosome"/>
</dbReference>
<keyword evidence="10" id="KW-1185">Reference proteome</keyword>
<feature type="transmembrane region" description="Helical" evidence="7">
    <location>
        <begin position="116"/>
        <end position="134"/>
    </location>
</feature>
<dbReference type="InterPro" id="IPR018490">
    <property type="entry name" value="cNMP-bd_dom_sf"/>
</dbReference>
<dbReference type="Gene3D" id="2.30.30.60">
    <property type="match status" value="1"/>
</dbReference>
<dbReference type="RefSeq" id="WP_262309087.1">
    <property type="nucleotide sequence ID" value="NZ_CP106679.1"/>
</dbReference>
<dbReference type="Pfam" id="PF00027">
    <property type="entry name" value="cNMP_binding"/>
    <property type="match status" value="1"/>
</dbReference>
<evidence type="ECO:0000256" key="6">
    <source>
        <dbReference type="ARBA" id="ARBA00023136"/>
    </source>
</evidence>
<evidence type="ECO:0000256" key="3">
    <source>
        <dbReference type="ARBA" id="ARBA00022475"/>
    </source>
</evidence>
<dbReference type="PANTHER" id="PTHR30566">
    <property type="entry name" value="YNAI-RELATED MECHANOSENSITIVE ION CHANNEL"/>
    <property type="match status" value="1"/>
</dbReference>
<evidence type="ECO:0000256" key="4">
    <source>
        <dbReference type="ARBA" id="ARBA00022692"/>
    </source>
</evidence>
<organism evidence="9 10">
    <name type="scientific">Reichenbachiella agarivorans</name>
    <dbReference type="NCBI Taxonomy" id="2979464"/>
    <lineage>
        <taxon>Bacteria</taxon>
        <taxon>Pseudomonadati</taxon>
        <taxon>Bacteroidota</taxon>
        <taxon>Cytophagia</taxon>
        <taxon>Cytophagales</taxon>
        <taxon>Reichenbachiellaceae</taxon>
        <taxon>Reichenbachiella</taxon>
    </lineage>
</organism>
<dbReference type="Pfam" id="PF21088">
    <property type="entry name" value="MS_channel_1st"/>
    <property type="match status" value="1"/>
</dbReference>
<reference evidence="9" key="1">
    <citation type="submission" date="2022-09" db="EMBL/GenBank/DDBJ databases">
        <title>Comparative genomics and taxonomic characterization of three novel marine species of genus Reichenbachiella exhibiting antioxidant and polysaccharide degradation activities.</title>
        <authorList>
            <person name="Muhammad N."/>
            <person name="Lee Y.-J."/>
            <person name="Ko J."/>
            <person name="Kim S.-G."/>
        </authorList>
    </citation>
    <scope>NUCLEOTIDE SEQUENCE</scope>
    <source>
        <strain evidence="9">BKB1-1</strain>
    </source>
</reference>
<evidence type="ECO:0000256" key="1">
    <source>
        <dbReference type="ARBA" id="ARBA00004651"/>
    </source>
</evidence>
<comment type="subcellular location">
    <subcellularLocation>
        <location evidence="1">Cell membrane</location>
        <topology evidence="1">Multi-pass membrane protein</topology>
    </subcellularLocation>
</comment>
<dbReference type="InterPro" id="IPR049278">
    <property type="entry name" value="MS_channel_C"/>
</dbReference>
<feature type="domain" description="Cyclic nucleotide-binding" evidence="8">
    <location>
        <begin position="348"/>
        <end position="459"/>
    </location>
</feature>
<dbReference type="Gene3D" id="2.60.120.10">
    <property type="entry name" value="Jelly Rolls"/>
    <property type="match status" value="1"/>
</dbReference>
<sequence>MEKDNITFWGILIATLYPLLAILTSEINNRLKKVNHPSVATLSLLKNVFLPMLTVYLALVNIIPYDFPSVFIKLYETVLWILGLYLFINFINQIFFTDSDIKEDHKARVPKLLQQIMRMIVIAIGFAVVASEIWGSDLGSLITALGVTSLVLGLALQDTLSNLFAGISLVYERPFQTGDWIQVGTHYGKIVEINWRAIRIVNRQNDMISVPNSFLSKQVFLNYSRPNKFHAETIMVSFNNISPPNQVKQIIEEIIVNTEKIRKTPAYEVKTVKFDMHKVDYEVLYFIDDFWESEMIKDELYTKIWYGAKRNNIRLPNAVSFSKPWTVEDFDKESYLLGKSKLILNSPVFSGLSVNELKELINNSEYNIYGKGEVVVQQDHFSEHVHMIVKGKAAIHVNDEGKKVFVGTAKKGELFGEMELINNSANEGTVSAYTDLELMSIPYKVVNDLIHSNISVKRKFDSLIKIRKKEQFDKLSNE</sequence>
<dbReference type="SUPFAM" id="SSF50182">
    <property type="entry name" value="Sm-like ribonucleoproteins"/>
    <property type="match status" value="1"/>
</dbReference>
<comment type="similarity">
    <text evidence="2">Belongs to the MscS (TC 1.A.23) family.</text>
</comment>
<accession>A0ABY6CQL1</accession>
<keyword evidence="3" id="KW-1003">Cell membrane</keyword>
<evidence type="ECO:0000256" key="2">
    <source>
        <dbReference type="ARBA" id="ARBA00008017"/>
    </source>
</evidence>
<dbReference type="InterPro" id="IPR000595">
    <property type="entry name" value="cNMP-bd_dom"/>
</dbReference>
<protein>
    <submittedName>
        <fullName evidence="9">Mechanosensitive ion channel family protein</fullName>
    </submittedName>
</protein>
<proteinExistence type="inferred from homology"/>
<dbReference type="Pfam" id="PF00924">
    <property type="entry name" value="MS_channel_2nd"/>
    <property type="match status" value="1"/>
</dbReference>
<dbReference type="InterPro" id="IPR011014">
    <property type="entry name" value="MscS_channel_TM-2"/>
</dbReference>
<dbReference type="PROSITE" id="PS50042">
    <property type="entry name" value="CNMP_BINDING_3"/>
    <property type="match status" value="1"/>
</dbReference>
<evidence type="ECO:0000256" key="7">
    <source>
        <dbReference type="SAM" id="Phobius"/>
    </source>
</evidence>
<feature type="transmembrane region" description="Helical" evidence="7">
    <location>
        <begin position="6"/>
        <end position="23"/>
    </location>
</feature>
<dbReference type="InterPro" id="IPR014710">
    <property type="entry name" value="RmlC-like_jellyroll"/>
</dbReference>
<dbReference type="Pfam" id="PF21082">
    <property type="entry name" value="MS_channel_3rd"/>
    <property type="match status" value="1"/>
</dbReference>
<keyword evidence="6 7" id="KW-0472">Membrane</keyword>
<dbReference type="Gene3D" id="1.10.287.1260">
    <property type="match status" value="1"/>
</dbReference>
<gene>
    <name evidence="9" type="ORF">N6H18_14965</name>
</gene>
<evidence type="ECO:0000313" key="10">
    <source>
        <dbReference type="Proteomes" id="UP001065174"/>
    </source>
</evidence>
<dbReference type="Gene3D" id="3.30.70.100">
    <property type="match status" value="1"/>
</dbReference>
<dbReference type="SUPFAM" id="SSF82861">
    <property type="entry name" value="Mechanosensitive channel protein MscS (YggB), transmembrane region"/>
    <property type="match status" value="1"/>
</dbReference>
<feature type="transmembrane region" description="Helical" evidence="7">
    <location>
        <begin position="77"/>
        <end position="96"/>
    </location>
</feature>
<keyword evidence="4 7" id="KW-0812">Transmembrane</keyword>
<dbReference type="CDD" id="cd00038">
    <property type="entry name" value="CAP_ED"/>
    <property type="match status" value="1"/>
</dbReference>